<dbReference type="AlphaFoldDB" id="A0A512M3L7"/>
<evidence type="ECO:0000313" key="1">
    <source>
        <dbReference type="EMBL" id="GEP40911.1"/>
    </source>
</evidence>
<evidence type="ECO:0000313" key="2">
    <source>
        <dbReference type="Proteomes" id="UP000321577"/>
    </source>
</evidence>
<proteinExistence type="predicted"/>
<sequence length="76" mass="9111">MEPKKDEIIKLCMCGCNKRVPRWRRYRRRHEAAFQDRTYTQLGDPGNPPVVKAIAEQIVEIMGWKDIPRFKQFFES</sequence>
<comment type="caution">
    <text evidence="1">The sequence shown here is derived from an EMBL/GenBank/DDBJ whole genome shotgun (WGS) entry which is preliminary data.</text>
</comment>
<keyword evidence="2" id="KW-1185">Reference proteome</keyword>
<name>A0A512M3L7_9BACT</name>
<accession>A0A512M3L7</accession>
<dbReference type="Proteomes" id="UP000321577">
    <property type="component" value="Unassembled WGS sequence"/>
</dbReference>
<protein>
    <submittedName>
        <fullName evidence="1">Uncharacterized protein</fullName>
    </submittedName>
</protein>
<reference evidence="1 2" key="1">
    <citation type="submission" date="2019-07" db="EMBL/GenBank/DDBJ databases">
        <title>Whole genome shotgun sequence of Brevifollis gellanilyticus NBRC 108608.</title>
        <authorList>
            <person name="Hosoyama A."/>
            <person name="Uohara A."/>
            <person name="Ohji S."/>
            <person name="Ichikawa N."/>
        </authorList>
    </citation>
    <scope>NUCLEOTIDE SEQUENCE [LARGE SCALE GENOMIC DNA]</scope>
    <source>
        <strain evidence="1 2">NBRC 108608</strain>
    </source>
</reference>
<gene>
    <name evidence="1" type="ORF">BGE01nite_02020</name>
</gene>
<dbReference type="EMBL" id="BKAG01000001">
    <property type="protein sequence ID" value="GEP40911.1"/>
    <property type="molecule type" value="Genomic_DNA"/>
</dbReference>
<organism evidence="1 2">
    <name type="scientific">Brevifollis gellanilyticus</name>
    <dbReference type="NCBI Taxonomy" id="748831"/>
    <lineage>
        <taxon>Bacteria</taxon>
        <taxon>Pseudomonadati</taxon>
        <taxon>Verrucomicrobiota</taxon>
        <taxon>Verrucomicrobiia</taxon>
        <taxon>Verrucomicrobiales</taxon>
        <taxon>Verrucomicrobiaceae</taxon>
    </lineage>
</organism>